<gene>
    <name evidence="3" type="ordered locus">Belba_2905</name>
</gene>
<evidence type="ECO:0000313" key="3">
    <source>
        <dbReference type="EMBL" id="AFL85436.1"/>
    </source>
</evidence>
<dbReference type="eggNOG" id="COG1232">
    <property type="taxonomic scope" value="Bacteria"/>
</dbReference>
<dbReference type="Gene3D" id="3.50.50.60">
    <property type="entry name" value="FAD/NAD(P)-binding domain"/>
    <property type="match status" value="1"/>
</dbReference>
<keyword evidence="4" id="KW-1185">Reference proteome</keyword>
<dbReference type="STRING" id="866536.Belba_2905"/>
<dbReference type="EMBL" id="CP003281">
    <property type="protein sequence ID" value="AFL85436.1"/>
    <property type="molecule type" value="Genomic_DNA"/>
</dbReference>
<organism evidence="3 4">
    <name type="scientific">Belliella baltica (strain DSM 15883 / CIP 108006 / LMG 21964 / BA134)</name>
    <dbReference type="NCBI Taxonomy" id="866536"/>
    <lineage>
        <taxon>Bacteria</taxon>
        <taxon>Pseudomonadati</taxon>
        <taxon>Bacteroidota</taxon>
        <taxon>Cytophagia</taxon>
        <taxon>Cytophagales</taxon>
        <taxon>Cyclobacteriaceae</taxon>
        <taxon>Belliella</taxon>
    </lineage>
</organism>
<dbReference type="KEGG" id="bbd:Belba_2905"/>
<keyword evidence="1" id="KW-1133">Transmembrane helix</keyword>
<sequence length="425" mass="47819">MVYLLRNSTEKYMNVIVIGAGISGLIAAYELERSGINPILLEASDRVGGRVATDDVDGFLLDRGFQVLLTAYPEARRYLDFEVLKLKKFYPGALILKPGSSYTISDPLRNPSEILGMAFSPVGSFMDKLKIYKLTKSLQKKEIDEIFNSPNISTIQFLKDYGFSEKIITNFFKPFFKGIFLENELKTSARMFQFVFKMFGEGFAAVPENGMKAIPEYLKSKLKHTELKLNAPVTKIEGHQVFLENGEVLHGDKIIIAGKSDHLLPQLKGQIQPYRSVYNLYFSLEKSFLIRPMIGLIPDNKFLINNIVFMTDISKAYSKNGKALLSVSVIKPIQNTEKLENLVAIELEAISGIKAEYFKPIKTYEIKEALPDVEDMKADLPFTNTKIYDHIFLAGDYLLNGSINAAMTSGRKAVEALLLTTQDPR</sequence>
<keyword evidence="1" id="KW-0472">Membrane</keyword>
<evidence type="ECO:0000256" key="1">
    <source>
        <dbReference type="SAM" id="Phobius"/>
    </source>
</evidence>
<feature type="transmembrane region" description="Helical" evidence="1">
    <location>
        <begin position="12"/>
        <end position="29"/>
    </location>
</feature>
<proteinExistence type="predicted"/>
<reference evidence="4" key="1">
    <citation type="submission" date="2012-06" db="EMBL/GenBank/DDBJ databases">
        <title>The complete genome of Belliella baltica DSM 15883.</title>
        <authorList>
            <person name="Lucas S."/>
            <person name="Copeland A."/>
            <person name="Lapidus A."/>
            <person name="Goodwin L."/>
            <person name="Pitluck S."/>
            <person name="Peters L."/>
            <person name="Mikhailova N."/>
            <person name="Davenport K."/>
            <person name="Kyrpides N."/>
            <person name="Mavromatis K."/>
            <person name="Pagani I."/>
            <person name="Ivanova N."/>
            <person name="Ovchinnikova G."/>
            <person name="Zeytun A."/>
            <person name="Detter J.C."/>
            <person name="Han C."/>
            <person name="Land M."/>
            <person name="Hauser L."/>
            <person name="Markowitz V."/>
            <person name="Cheng J.-F."/>
            <person name="Hugenholtz P."/>
            <person name="Woyke T."/>
            <person name="Wu D."/>
            <person name="Tindall B."/>
            <person name="Pomrenke H."/>
            <person name="Brambilla E."/>
            <person name="Klenk H.-P."/>
            <person name="Eisen J.A."/>
        </authorList>
    </citation>
    <scope>NUCLEOTIDE SEQUENCE [LARGE SCALE GENOMIC DNA]</scope>
    <source>
        <strain evidence="4">DSM 15883 / CIP 108006 / LMG 21964 / BA134</strain>
    </source>
</reference>
<dbReference type="AlphaFoldDB" id="I3Z868"/>
<dbReference type="Proteomes" id="UP000006050">
    <property type="component" value="Chromosome"/>
</dbReference>
<dbReference type="SUPFAM" id="SSF51905">
    <property type="entry name" value="FAD/NAD(P)-binding domain"/>
    <property type="match status" value="1"/>
</dbReference>
<dbReference type="InterPro" id="IPR036188">
    <property type="entry name" value="FAD/NAD-bd_sf"/>
</dbReference>
<dbReference type="Pfam" id="PF01593">
    <property type="entry name" value="Amino_oxidase"/>
    <property type="match status" value="1"/>
</dbReference>
<dbReference type="PRINTS" id="PR00420">
    <property type="entry name" value="RNGMNOXGNASE"/>
</dbReference>
<evidence type="ECO:0000259" key="2">
    <source>
        <dbReference type="Pfam" id="PF01593"/>
    </source>
</evidence>
<dbReference type="HOGENOM" id="CLU_039679_0_0_10"/>
<dbReference type="GO" id="GO:0016491">
    <property type="term" value="F:oxidoreductase activity"/>
    <property type="evidence" value="ECO:0007669"/>
    <property type="project" value="InterPro"/>
</dbReference>
<evidence type="ECO:0000313" key="4">
    <source>
        <dbReference type="Proteomes" id="UP000006050"/>
    </source>
</evidence>
<dbReference type="InterPro" id="IPR002937">
    <property type="entry name" value="Amino_oxidase"/>
</dbReference>
<name>I3Z868_BELBD</name>
<keyword evidence="1" id="KW-0812">Transmembrane</keyword>
<dbReference type="PANTHER" id="PTHR42841">
    <property type="entry name" value="AMINE OXIDASE"/>
    <property type="match status" value="1"/>
</dbReference>
<protein>
    <submittedName>
        <fullName evidence="3">Protoporphyrinogen oxidase</fullName>
    </submittedName>
</protein>
<feature type="domain" description="Amine oxidase" evidence="2">
    <location>
        <begin position="22"/>
        <end position="418"/>
    </location>
</feature>
<accession>I3Z868</accession>